<keyword evidence="9" id="KW-1185">Reference proteome</keyword>
<dbReference type="PANTHER" id="PTHR10889">
    <property type="entry name" value="DEOXYRIBOSE-PHOSPHATE ALDOLASE"/>
    <property type="match status" value="1"/>
</dbReference>
<organism evidence="8 9">
    <name type="scientific">Leisingera daeponensis</name>
    <dbReference type="NCBI Taxonomy" id="405746"/>
    <lineage>
        <taxon>Bacteria</taxon>
        <taxon>Pseudomonadati</taxon>
        <taxon>Pseudomonadota</taxon>
        <taxon>Alphaproteobacteria</taxon>
        <taxon>Rhodobacterales</taxon>
        <taxon>Roseobacteraceae</taxon>
        <taxon>Leisingera</taxon>
    </lineage>
</organism>
<dbReference type="InterPro" id="IPR002915">
    <property type="entry name" value="DeoC/FbaB/LacD_aldolase"/>
</dbReference>
<evidence type="ECO:0000313" key="8">
    <source>
        <dbReference type="EMBL" id="MBY6139990.1"/>
    </source>
</evidence>
<comment type="similarity">
    <text evidence="2">Belongs to the DeoC/FbaB aldolase family. DeoC type 2 subfamily.</text>
</comment>
<comment type="caution">
    <text evidence="8">The sequence shown here is derived from an EMBL/GenBank/DDBJ whole genome shotgun (WGS) entry which is preliminary data.</text>
</comment>
<gene>
    <name evidence="8" type="primary">deoC</name>
    <name evidence="8" type="ORF">KUV26_11130</name>
</gene>
<dbReference type="NCBIfam" id="TIGR00126">
    <property type="entry name" value="deoC"/>
    <property type="match status" value="1"/>
</dbReference>
<dbReference type="Proteomes" id="UP000766629">
    <property type="component" value="Unassembled WGS sequence"/>
</dbReference>
<dbReference type="GO" id="GO:0004139">
    <property type="term" value="F:deoxyribose-phosphate aldolase activity"/>
    <property type="evidence" value="ECO:0007669"/>
    <property type="project" value="UniProtKB-EC"/>
</dbReference>
<evidence type="ECO:0000313" key="9">
    <source>
        <dbReference type="Proteomes" id="UP000766629"/>
    </source>
</evidence>
<dbReference type="PANTHER" id="PTHR10889:SF3">
    <property type="entry name" value="DEOXYRIBOSE-PHOSPHATE ALDOLASE"/>
    <property type="match status" value="1"/>
</dbReference>
<comment type="catalytic activity">
    <reaction evidence="6">
        <text>2-deoxy-D-ribose 5-phosphate = D-glyceraldehyde 3-phosphate + acetaldehyde</text>
        <dbReference type="Rhea" id="RHEA:12821"/>
        <dbReference type="ChEBI" id="CHEBI:15343"/>
        <dbReference type="ChEBI" id="CHEBI:59776"/>
        <dbReference type="ChEBI" id="CHEBI:62877"/>
        <dbReference type="EC" id="4.1.2.4"/>
    </reaction>
</comment>
<dbReference type="SMART" id="SM01133">
    <property type="entry name" value="DeoC"/>
    <property type="match status" value="1"/>
</dbReference>
<evidence type="ECO:0000256" key="2">
    <source>
        <dbReference type="ARBA" id="ARBA00009473"/>
    </source>
</evidence>
<keyword evidence="4 8" id="KW-0456">Lyase</keyword>
<dbReference type="EC" id="4.1.2.4" evidence="3 7"/>
<evidence type="ECO:0000256" key="1">
    <source>
        <dbReference type="ARBA" id="ARBA00004816"/>
    </source>
</evidence>
<dbReference type="EMBL" id="JAHVJA010000004">
    <property type="protein sequence ID" value="MBY6139990.1"/>
    <property type="molecule type" value="Genomic_DNA"/>
</dbReference>
<dbReference type="Gene3D" id="3.20.20.70">
    <property type="entry name" value="Aldolase class I"/>
    <property type="match status" value="1"/>
</dbReference>
<dbReference type="CDD" id="cd00959">
    <property type="entry name" value="DeoC"/>
    <property type="match status" value="1"/>
</dbReference>
<evidence type="ECO:0000256" key="3">
    <source>
        <dbReference type="ARBA" id="ARBA00012515"/>
    </source>
</evidence>
<proteinExistence type="inferred from homology"/>
<reference evidence="8 9" key="1">
    <citation type="submission" date="2021-06" db="EMBL/GenBank/DDBJ databases">
        <title>50 bacteria genomes isolated from Dapeng, Shenzhen, China.</title>
        <authorList>
            <person name="Zheng W."/>
            <person name="Yu S."/>
            <person name="Huang Y."/>
        </authorList>
    </citation>
    <scope>NUCLEOTIDE SEQUENCE [LARGE SCALE GENOMIC DNA]</scope>
    <source>
        <strain evidence="8 9">DP1N14-2</strain>
    </source>
</reference>
<dbReference type="RefSeq" id="WP_222508393.1">
    <property type="nucleotide sequence ID" value="NZ_JAHVJA010000004.1"/>
</dbReference>
<dbReference type="Pfam" id="PF01791">
    <property type="entry name" value="DeoC"/>
    <property type="match status" value="1"/>
</dbReference>
<evidence type="ECO:0000256" key="5">
    <source>
        <dbReference type="ARBA" id="ARBA00023270"/>
    </source>
</evidence>
<dbReference type="InterPro" id="IPR013785">
    <property type="entry name" value="Aldolase_TIM"/>
</dbReference>
<evidence type="ECO:0000256" key="7">
    <source>
        <dbReference type="NCBIfam" id="TIGR00126"/>
    </source>
</evidence>
<evidence type="ECO:0000256" key="4">
    <source>
        <dbReference type="ARBA" id="ARBA00023239"/>
    </source>
</evidence>
<dbReference type="InterPro" id="IPR011343">
    <property type="entry name" value="DeoC"/>
</dbReference>
<comment type="pathway">
    <text evidence="1">Carbohydrate degradation; 2-deoxy-D-ribose 1-phosphate degradation; D-glyceraldehyde 3-phosphate and acetaldehyde from 2-deoxy-alpha-D-ribose 1-phosphate: step 2/2.</text>
</comment>
<dbReference type="SUPFAM" id="SSF51569">
    <property type="entry name" value="Aldolase"/>
    <property type="match status" value="1"/>
</dbReference>
<accession>A0ABS7NFN8</accession>
<protein>
    <recommendedName>
        <fullName evidence="3 7">Deoxyribose-phosphate aldolase</fullName>
        <ecNumber evidence="3 7">4.1.2.4</ecNumber>
    </recommendedName>
</protein>
<name>A0ABS7NFN8_9RHOB</name>
<keyword evidence="5" id="KW-0704">Schiff base</keyword>
<evidence type="ECO:0000256" key="6">
    <source>
        <dbReference type="ARBA" id="ARBA00048791"/>
    </source>
</evidence>
<sequence>MESQIAERSAQLPQLAEPRNPGMELDLDWVAAVQANTSAIERRCATLPGRRSVKKDHQAAWLLKAISLIDLTTLSGDDTEGRVRRLCAKARQPVSSGLLRTLGMEGLTTGAVCVYHDMIPTAVNALEGTGIPVAAVSTGFPAGLSPFRLRLAEIEESVKDGAEEIDIVITRRHVLQGNWQELYDEMKAFRQACGEAHVKAILATGELGSLRNVARASLVCMMAGADFIKTSTGKESVNATLPVSLVMIRAIRDYYERTGYRVGYKPAGGISKAKDALVYLALMKDELGGRWLQPDLFRFGASSLLGDIERQLEHHVTGAYSAGYRHAMG</sequence>